<dbReference type="Proteomes" id="UP000518752">
    <property type="component" value="Unassembled WGS sequence"/>
</dbReference>
<keyword evidence="1" id="KW-0812">Transmembrane</keyword>
<evidence type="ECO:0000313" key="2">
    <source>
        <dbReference type="EMBL" id="KAF5355413.1"/>
    </source>
</evidence>
<evidence type="ECO:0000313" key="3">
    <source>
        <dbReference type="Proteomes" id="UP000518752"/>
    </source>
</evidence>
<dbReference type="OrthoDB" id="2744793at2759"/>
<feature type="transmembrane region" description="Helical" evidence="1">
    <location>
        <begin position="169"/>
        <end position="194"/>
    </location>
</feature>
<keyword evidence="3" id="KW-1185">Reference proteome</keyword>
<dbReference type="EMBL" id="JAACJN010000250">
    <property type="protein sequence ID" value="KAF5355413.1"/>
    <property type="molecule type" value="Genomic_DNA"/>
</dbReference>
<dbReference type="AlphaFoldDB" id="A0A8H5D8W7"/>
<comment type="caution">
    <text evidence="2">The sequence shown here is derived from an EMBL/GenBank/DDBJ whole genome shotgun (WGS) entry which is preliminary data.</text>
</comment>
<proteinExistence type="predicted"/>
<organism evidence="2 3">
    <name type="scientific">Collybiopsis confluens</name>
    <dbReference type="NCBI Taxonomy" id="2823264"/>
    <lineage>
        <taxon>Eukaryota</taxon>
        <taxon>Fungi</taxon>
        <taxon>Dikarya</taxon>
        <taxon>Basidiomycota</taxon>
        <taxon>Agaricomycotina</taxon>
        <taxon>Agaricomycetes</taxon>
        <taxon>Agaricomycetidae</taxon>
        <taxon>Agaricales</taxon>
        <taxon>Marasmiineae</taxon>
        <taxon>Omphalotaceae</taxon>
        <taxon>Collybiopsis</taxon>
    </lineage>
</organism>
<keyword evidence="1" id="KW-1133">Transmembrane helix</keyword>
<reference evidence="2 3" key="1">
    <citation type="journal article" date="2020" name="ISME J.">
        <title>Uncovering the hidden diversity of litter-decomposition mechanisms in mushroom-forming fungi.</title>
        <authorList>
            <person name="Floudas D."/>
            <person name="Bentzer J."/>
            <person name="Ahren D."/>
            <person name="Johansson T."/>
            <person name="Persson P."/>
            <person name="Tunlid A."/>
        </authorList>
    </citation>
    <scope>NUCLEOTIDE SEQUENCE [LARGE SCALE GENOMIC DNA]</scope>
    <source>
        <strain evidence="2 3">CBS 406.79</strain>
    </source>
</reference>
<keyword evidence="1" id="KW-0472">Membrane</keyword>
<feature type="transmembrane region" description="Helical" evidence="1">
    <location>
        <begin position="100"/>
        <end position="123"/>
    </location>
</feature>
<accession>A0A8H5D8W7</accession>
<evidence type="ECO:0000256" key="1">
    <source>
        <dbReference type="SAM" id="Phobius"/>
    </source>
</evidence>
<gene>
    <name evidence="2" type="ORF">D9757_013153</name>
</gene>
<feature type="transmembrane region" description="Helical" evidence="1">
    <location>
        <begin position="249"/>
        <end position="270"/>
    </location>
</feature>
<feature type="transmembrane region" description="Helical" evidence="1">
    <location>
        <begin position="14"/>
        <end position="38"/>
    </location>
</feature>
<feature type="transmembrane region" description="Helical" evidence="1">
    <location>
        <begin position="135"/>
        <end position="157"/>
    </location>
</feature>
<feature type="transmembrane region" description="Helical" evidence="1">
    <location>
        <begin position="215"/>
        <end position="237"/>
    </location>
</feature>
<feature type="transmembrane region" description="Helical" evidence="1">
    <location>
        <begin position="50"/>
        <end position="80"/>
    </location>
</feature>
<name>A0A8H5D8W7_9AGAR</name>
<sequence length="310" mass="34589">METQELHALGGNTILNVITTIVVSTGYGTMVLMMFIAMHYLSKKQWTIPVIALTACCIVMFVLFTMFYTYFLAVVLLIVAANTDESPQQVASYVRTEQDLAYIAPYTPALPFFVGDVIVVWRAWVLLPTGRFYKILLSVLMLANSGIIIADIVFDYMEISSEVAGFSNIMDWIMCIGSLLINLFATLLIGWKLWAHRRSVNLLPARSSGHQIQKIMIIFIESGALMGIAQVMNLAFITAGTYNLNPTWGFLYAFHFFITLAPVATAWYPLAVIIMVNTGNSPVYATVHFTESSVLEDPQSIREHNDDGIL</sequence>
<protein>
    <submittedName>
        <fullName evidence="2">Uncharacterized protein</fullName>
    </submittedName>
</protein>